<organism evidence="2">
    <name type="scientific">Podoviridae sp. cty0j11</name>
    <dbReference type="NCBI Taxonomy" id="2826592"/>
    <lineage>
        <taxon>Viruses</taxon>
        <taxon>Duplodnaviria</taxon>
        <taxon>Heunggongvirae</taxon>
        <taxon>Uroviricota</taxon>
        <taxon>Caudoviricetes</taxon>
    </lineage>
</organism>
<feature type="transmembrane region" description="Helical" evidence="1">
    <location>
        <begin position="6"/>
        <end position="30"/>
    </location>
</feature>
<keyword evidence="1" id="KW-0472">Membrane</keyword>
<keyword evidence="1" id="KW-0812">Transmembrane</keyword>
<protein>
    <submittedName>
        <fullName evidence="2">YvrJ protein family protein</fullName>
    </submittedName>
</protein>
<evidence type="ECO:0000313" key="2">
    <source>
        <dbReference type="EMBL" id="DAD80006.1"/>
    </source>
</evidence>
<reference evidence="2" key="1">
    <citation type="journal article" date="2021" name="Proc. Natl. Acad. Sci. U.S.A.">
        <title>A Catalog of Tens of Thousands of Viruses from Human Metagenomes Reveals Hidden Associations with Chronic Diseases.</title>
        <authorList>
            <person name="Tisza M.J."/>
            <person name="Buck C.B."/>
        </authorList>
    </citation>
    <scope>NUCLEOTIDE SEQUENCE</scope>
    <source>
        <strain evidence="2">Cty0j11</strain>
    </source>
</reference>
<name>A0A8S5MCP0_9CAUD</name>
<accession>A0A8S5MCP0</accession>
<keyword evidence="1" id="KW-1133">Transmembrane helix</keyword>
<evidence type="ECO:0000256" key="1">
    <source>
        <dbReference type="SAM" id="Phobius"/>
    </source>
</evidence>
<dbReference type="EMBL" id="BK014877">
    <property type="protein sequence ID" value="DAD80006.1"/>
    <property type="molecule type" value="Genomic_DNA"/>
</dbReference>
<sequence>MNTVDANAIIALIQSVGFPIVMCGLMAWYVKYITDKNREEIAEEREAHKQEMNQVITAINNNTIVIEKLIAKLDAESEVRTSA</sequence>
<proteinExistence type="predicted"/>